<evidence type="ECO:0000256" key="1">
    <source>
        <dbReference type="ARBA" id="ARBA00022741"/>
    </source>
</evidence>
<dbReference type="InterPro" id="IPR014756">
    <property type="entry name" value="Ig_E-set"/>
</dbReference>
<dbReference type="GO" id="GO:0005524">
    <property type="term" value="F:ATP binding"/>
    <property type="evidence" value="ECO:0007669"/>
    <property type="project" value="UniProtKB-KW"/>
</dbReference>
<feature type="region of interest" description="Disordered" evidence="5">
    <location>
        <begin position="39"/>
        <end position="79"/>
    </location>
</feature>
<dbReference type="InterPro" id="IPR004179">
    <property type="entry name" value="Sec63-dom"/>
</dbReference>
<feature type="compositionally biased region" description="Basic and acidic residues" evidence="5">
    <location>
        <begin position="52"/>
        <end position="77"/>
    </location>
</feature>
<dbReference type="Pfam" id="PF21188">
    <property type="entry name" value="BRR2_plug"/>
    <property type="match status" value="1"/>
</dbReference>
<evidence type="ECO:0000259" key="6">
    <source>
        <dbReference type="SMART" id="SM00973"/>
    </source>
</evidence>
<dbReference type="InterPro" id="IPR027417">
    <property type="entry name" value="P-loop_NTPase"/>
</dbReference>
<evidence type="ECO:0000256" key="3">
    <source>
        <dbReference type="ARBA" id="ARBA00022806"/>
    </source>
</evidence>
<dbReference type="Gene3D" id="3.40.50.300">
    <property type="entry name" value="P-loop containing nucleotide triphosphate hydrolases"/>
    <property type="match status" value="3"/>
</dbReference>
<reference evidence="7" key="1">
    <citation type="journal article" date="2021" name="G3 (Bethesda)">
        <title>Genome and transcriptome analysis of the beet armyworm Spodoptera exigua reveals targets for pest control. .</title>
        <authorList>
            <person name="Simon S."/>
            <person name="Breeschoten T."/>
            <person name="Jansen H.J."/>
            <person name="Dirks R.P."/>
            <person name="Schranz M.E."/>
            <person name="Ros V.I.D."/>
        </authorList>
    </citation>
    <scope>NUCLEOTIDE SEQUENCE</scope>
    <source>
        <strain evidence="7">TB_SE_WUR_2020</strain>
    </source>
</reference>
<dbReference type="Gene3D" id="2.60.40.150">
    <property type="entry name" value="C2 domain"/>
    <property type="match status" value="1"/>
</dbReference>
<evidence type="ECO:0000256" key="5">
    <source>
        <dbReference type="SAM" id="MobiDB-lite"/>
    </source>
</evidence>
<dbReference type="GO" id="GO:0016787">
    <property type="term" value="F:hydrolase activity"/>
    <property type="evidence" value="ECO:0007669"/>
    <property type="project" value="UniProtKB-KW"/>
</dbReference>
<dbReference type="InterPro" id="IPR057842">
    <property type="entry name" value="WH_MER3"/>
</dbReference>
<evidence type="ECO:0000256" key="2">
    <source>
        <dbReference type="ARBA" id="ARBA00022801"/>
    </source>
</evidence>
<dbReference type="AlphaFoldDB" id="A0A922SAP9"/>
<feature type="domain" description="SEC63" evidence="6">
    <location>
        <begin position="458"/>
        <end position="643"/>
    </location>
</feature>
<feature type="compositionally biased region" description="Basic and acidic residues" evidence="5">
    <location>
        <begin position="238"/>
        <end position="251"/>
    </location>
</feature>
<dbReference type="EMBL" id="JACEFF010000816">
    <property type="protein sequence ID" value="KAH9630590.1"/>
    <property type="molecule type" value="Genomic_DNA"/>
</dbReference>
<dbReference type="Pfam" id="PF23445">
    <property type="entry name" value="WHD_SNRNP200"/>
    <property type="match status" value="1"/>
</dbReference>
<name>A0A922SAP9_SPOEX</name>
<dbReference type="SUPFAM" id="SSF52540">
    <property type="entry name" value="P-loop containing nucleoside triphosphate hydrolases"/>
    <property type="match status" value="2"/>
</dbReference>
<organism evidence="7 8">
    <name type="scientific">Spodoptera exigua</name>
    <name type="common">Beet armyworm</name>
    <name type="synonym">Noctua fulgens</name>
    <dbReference type="NCBI Taxonomy" id="7107"/>
    <lineage>
        <taxon>Eukaryota</taxon>
        <taxon>Metazoa</taxon>
        <taxon>Ecdysozoa</taxon>
        <taxon>Arthropoda</taxon>
        <taxon>Hexapoda</taxon>
        <taxon>Insecta</taxon>
        <taxon>Pterygota</taxon>
        <taxon>Neoptera</taxon>
        <taxon>Endopterygota</taxon>
        <taxon>Lepidoptera</taxon>
        <taxon>Glossata</taxon>
        <taxon>Ditrysia</taxon>
        <taxon>Noctuoidea</taxon>
        <taxon>Noctuidae</taxon>
        <taxon>Amphipyrinae</taxon>
        <taxon>Spodoptera</taxon>
    </lineage>
</organism>
<dbReference type="GO" id="GO:0000712">
    <property type="term" value="P:resolution of meiotic recombination intermediates"/>
    <property type="evidence" value="ECO:0007669"/>
    <property type="project" value="TreeGrafter"/>
</dbReference>
<dbReference type="InterPro" id="IPR011545">
    <property type="entry name" value="DEAD/DEAH_box_helicase_dom"/>
</dbReference>
<dbReference type="Gene3D" id="1.10.10.10">
    <property type="entry name" value="Winged helix-like DNA-binding domain superfamily/Winged helix DNA-binding domain"/>
    <property type="match status" value="1"/>
</dbReference>
<dbReference type="Pfam" id="PF02889">
    <property type="entry name" value="Sec63"/>
    <property type="match status" value="2"/>
</dbReference>
<dbReference type="PANTHER" id="PTHR47961:SF4">
    <property type="entry name" value="ACTIVATING SIGNAL COINTEGRATOR 1 COMPLEX SUBUNIT 3"/>
    <property type="match status" value="1"/>
</dbReference>
<accession>A0A922SAP9</accession>
<comment type="caution">
    <text evidence="7">The sequence shown here is derived from an EMBL/GenBank/DDBJ whole genome shotgun (WGS) entry which is preliminary data.</text>
</comment>
<dbReference type="InterPro" id="IPR036388">
    <property type="entry name" value="WH-like_DNA-bd_sf"/>
</dbReference>
<evidence type="ECO:0000256" key="4">
    <source>
        <dbReference type="ARBA" id="ARBA00022840"/>
    </source>
</evidence>
<feature type="region of interest" description="Disordered" evidence="5">
    <location>
        <begin position="193"/>
        <end position="252"/>
    </location>
</feature>
<gene>
    <name evidence="7" type="ORF">HF086_016094</name>
</gene>
<dbReference type="GO" id="GO:0005634">
    <property type="term" value="C:nucleus"/>
    <property type="evidence" value="ECO:0007669"/>
    <property type="project" value="TreeGrafter"/>
</dbReference>
<dbReference type="Pfam" id="PF00270">
    <property type="entry name" value="DEAD"/>
    <property type="match status" value="1"/>
</dbReference>
<dbReference type="Gene3D" id="1.10.150.20">
    <property type="entry name" value="5' to 3' exonuclease, C-terminal subdomain"/>
    <property type="match status" value="1"/>
</dbReference>
<dbReference type="SUPFAM" id="SSF81296">
    <property type="entry name" value="E set domains"/>
    <property type="match status" value="1"/>
</dbReference>
<proteinExistence type="predicted"/>
<dbReference type="Gene3D" id="1.10.3380.10">
    <property type="entry name" value="Sec63 N-terminal domain-like domain"/>
    <property type="match status" value="1"/>
</dbReference>
<keyword evidence="3" id="KW-0347">Helicase</keyword>
<dbReference type="GO" id="GO:0003676">
    <property type="term" value="F:nucleic acid binding"/>
    <property type="evidence" value="ECO:0007669"/>
    <property type="project" value="InterPro"/>
</dbReference>
<dbReference type="InterPro" id="IPR035892">
    <property type="entry name" value="C2_domain_sf"/>
</dbReference>
<dbReference type="FunFam" id="2.60.40.150:FF:000004">
    <property type="entry name" value="RNA helicase, activating signal cointegrator 1"/>
    <property type="match status" value="1"/>
</dbReference>
<protein>
    <recommendedName>
        <fullName evidence="6">SEC63 domain-containing protein</fullName>
    </recommendedName>
</protein>
<dbReference type="SMART" id="SM00973">
    <property type="entry name" value="Sec63"/>
    <property type="match status" value="1"/>
</dbReference>
<keyword evidence="4" id="KW-0067">ATP-binding</keyword>
<dbReference type="Proteomes" id="UP000814243">
    <property type="component" value="Unassembled WGS sequence"/>
</dbReference>
<dbReference type="InterPro" id="IPR048863">
    <property type="entry name" value="BRR2_plug"/>
</dbReference>
<sequence>MADAAARQLQYEYKANSNLVLQADVRLIERRGRDEATGEVLSLSGKLGGTRMGDRAQRTKPDKTEERKVKRQKRDEASYELSKSKTSRVAWADDTPGVLYRPRAQHTRHAYEMLLTFMQSALGDQPRDILCGACDEVLVVLKNDKLKDPEKKKEIEMLLGPVADERFALLVNLGKKITDFNISSSAEGNSEIDETYGINVREEDKEDGEGSENEKEKDSSADEDSDAEGKRNAIHANSESERAAIREEMSKQPHLQKILAQLETGKGDDESRICKAALETDENLLVCAPTGAGKTNVALLCLLRELGKHVNDDGSVNVHDFKMIYVAPMRSLVQEMGGLSEHGAHTVIVKGTQVYSPERGRWAELGALDVLQMLGRAGRPQYDTKGEGILITNHSELQYYLSLLNQQLPIESQLVSKLPDMLNAEIVLGSVQSVRDAVTWLGIAGLIRYERKSGHFQPTELGRIASHFYCTYETMQCYSQLLKPTLGEIELFRVFSLSAEFKHIAKNFPWEKLYELGPNEIGELVRAPKLGKMIHKYVHQFPKLELATHIQPITRSTLRVELTITPDFHWDEKIHGQSEAFWILVEDVDSEVVLHHEYFLLKEKYCKDEHHVKLFVPVFEPLPPQYFLRVVFNAVYNSDENVFVGAPAGAGKSVLAELALLRLLGGAAPGAGRAVYLLPNDALADIVFADVYHKFSSRFNVKVVQLTGETATDHKLLNKGQIIVTTADKWDILSRRSSDPYSSAVAPPGGRARRGAVGFNISHAGSRLAAMTKPIYHAVVRHAGSRPAAVFVPSRRAARLLAADLLALAAAQGAPAAFLRARPDMLQPFLKRVNDKVTPPSTLILWNIVSLIIMSSVNWQPKFLATDGVDAMVEKFYGTINAIINEQVPTRKILSTHRYSSGIVDH</sequence>
<dbReference type="PANTHER" id="PTHR47961">
    <property type="entry name" value="DNA POLYMERASE THETA, PUTATIVE (AFU_ORTHOLOGUE AFUA_1G05260)-RELATED"/>
    <property type="match status" value="1"/>
</dbReference>
<dbReference type="GO" id="GO:0003678">
    <property type="term" value="F:DNA helicase activity"/>
    <property type="evidence" value="ECO:0007669"/>
    <property type="project" value="TreeGrafter"/>
</dbReference>
<keyword evidence="2" id="KW-0378">Hydrolase</keyword>
<evidence type="ECO:0000313" key="7">
    <source>
        <dbReference type="EMBL" id="KAH9630590.1"/>
    </source>
</evidence>
<dbReference type="InterPro" id="IPR050474">
    <property type="entry name" value="Hel308_SKI2-like"/>
</dbReference>
<keyword evidence="1" id="KW-0547">Nucleotide-binding</keyword>
<evidence type="ECO:0000313" key="8">
    <source>
        <dbReference type="Proteomes" id="UP000814243"/>
    </source>
</evidence>